<proteinExistence type="inferred from homology"/>
<dbReference type="PaxDb" id="289377-HL41_03240"/>
<keyword evidence="8 12" id="KW-0175">Coiled coil</keyword>
<keyword evidence="7 12" id="KW-0648">Protein biosynthesis</keyword>
<feature type="short sequence motif" description="'HIGH' region" evidence="12">
    <location>
        <begin position="44"/>
        <end position="54"/>
    </location>
</feature>
<dbReference type="AlphaFoldDB" id="A0A075WU05"/>
<gene>
    <name evidence="12" type="primary">valS</name>
    <name evidence="16" type="ORF">HL41_03240</name>
</gene>
<dbReference type="InterPro" id="IPR009080">
    <property type="entry name" value="tRNAsynth_Ia_anticodon-bd"/>
</dbReference>
<organism evidence="16 17">
    <name type="scientific">Thermodesulfobacterium commune DSM 2178</name>
    <dbReference type="NCBI Taxonomy" id="289377"/>
    <lineage>
        <taxon>Bacteria</taxon>
        <taxon>Pseudomonadati</taxon>
        <taxon>Thermodesulfobacteriota</taxon>
        <taxon>Thermodesulfobacteria</taxon>
        <taxon>Thermodesulfobacteriales</taxon>
        <taxon>Thermodesulfobacteriaceae</taxon>
        <taxon>Thermodesulfobacterium</taxon>
    </lineage>
</organism>
<accession>A0A075WU05</accession>
<dbReference type="CDD" id="cd00817">
    <property type="entry name" value="ValRS_core"/>
    <property type="match status" value="1"/>
</dbReference>
<name>A0A075WU05_9BACT</name>
<dbReference type="InterPro" id="IPR033705">
    <property type="entry name" value="Anticodon_Ia_Val"/>
</dbReference>
<sequence>MNLDKSYDPKKVENKWYKVWEEKGYFEPSFDKNKPKFSIVIPPPNVTGVLHIGHALNNTIQDVLARYKRMDGYDVLWVPGTDHAGIATQNVVEKEIAKEGLTRQALGREKFIERVWQWKERCGNIIIDQLKKLGASCSWSYQRFTMDEGLSRAVKEVFVNLWKEGLIYRGDYIINWCPRCGTALADLEVEMRETQGKLWYLKYPLEDGSGFVVVATTRPETMLGDTAVAVNPDDERYKGLIGKFLVLPLIKRKIPIIADKAVDPEFGTGAVKVTPAHDFADFEMAKRHNLPLIKVIGEDGFMTEEAGPYKGLERYEARKKVLEDLKTQGFLEKEEDYKLILGHCYRCDTVIEPLVSKQWFVATKPLAQPAIAAVEYGFIKFIPENWTNLYFDWMRNIRDWCISRQIWWGHRIPVWYCKDCGETIVSKEELVEKCPVCNSEKVYQDEDVLDTWFSSALWPFSTMGWPEKTETLTTFYPTSVLVTSFDIIFFWVARMIMMGIHFMGQIPFQKVYIHALVRDEKGQKMSKSRGNVIDPLVMIEKYGADALRFTLIALAAQGRDIKLSEARIEGFKHFINKIWNASRFVLMNIEKESAEVEIEPAKLPLWHKWILSELQRTVKKVREKLEEFEFDQAAMEVYYFFWGKFCDWFLEVAKVYLRKEETKLQTQKVLLEVLTTCLKLLHPFIPFVTEEIWAHLPKKDTEHIIKTNYPVFKEDLIDELAEKRVQFLQELTVGIRNIKAEYGLTAKTDLEVFYHCSEDQYLNLLSQEKEVIEFLAKVKKIEGVKQHIKSKGEVSYILSKGEVLINLENLIDLEKELQRLTKEKEKLESKLKQIEKKLNNQEFLEKAPKEVVEKERGTYQELMDRLKVVLRYIEDLQKN</sequence>
<dbReference type="FunFam" id="3.40.50.620:FF:000032">
    <property type="entry name" value="Valine--tRNA ligase"/>
    <property type="match status" value="1"/>
</dbReference>
<evidence type="ECO:0000259" key="14">
    <source>
        <dbReference type="Pfam" id="PF08264"/>
    </source>
</evidence>
<dbReference type="GO" id="GO:0005829">
    <property type="term" value="C:cytosol"/>
    <property type="evidence" value="ECO:0007669"/>
    <property type="project" value="TreeGrafter"/>
</dbReference>
<evidence type="ECO:0000256" key="3">
    <source>
        <dbReference type="ARBA" id="ARBA00022490"/>
    </source>
</evidence>
<dbReference type="Pfam" id="PF00133">
    <property type="entry name" value="tRNA-synt_1"/>
    <property type="match status" value="1"/>
</dbReference>
<feature type="domain" description="Methionyl/Valyl/Leucyl/Isoleucyl-tRNA synthetase anticodon-binding" evidence="14">
    <location>
        <begin position="608"/>
        <end position="753"/>
    </location>
</feature>
<dbReference type="EC" id="6.1.1.9" evidence="12"/>
<evidence type="ECO:0000313" key="17">
    <source>
        <dbReference type="Proteomes" id="UP000028481"/>
    </source>
</evidence>
<dbReference type="Gene3D" id="1.10.287.380">
    <property type="entry name" value="Valyl-tRNA synthetase, C-terminal domain"/>
    <property type="match status" value="1"/>
</dbReference>
<keyword evidence="6 12" id="KW-0067">ATP-binding</keyword>
<dbReference type="Proteomes" id="UP000028481">
    <property type="component" value="Chromosome"/>
</dbReference>
<dbReference type="SUPFAM" id="SSF46589">
    <property type="entry name" value="tRNA-binding arm"/>
    <property type="match status" value="1"/>
</dbReference>
<evidence type="ECO:0000256" key="7">
    <source>
        <dbReference type="ARBA" id="ARBA00022917"/>
    </source>
</evidence>
<dbReference type="eggNOG" id="COG0525">
    <property type="taxonomic scope" value="Bacteria"/>
</dbReference>
<dbReference type="InterPro" id="IPR010978">
    <property type="entry name" value="tRNA-bd_arm"/>
</dbReference>
<comment type="subcellular location">
    <subcellularLocation>
        <location evidence="1 12">Cytoplasm</location>
    </subcellularLocation>
</comment>
<dbReference type="OrthoDB" id="9810365at2"/>
<dbReference type="GO" id="GO:0004832">
    <property type="term" value="F:valine-tRNA ligase activity"/>
    <property type="evidence" value="ECO:0007669"/>
    <property type="project" value="UniProtKB-UniRule"/>
</dbReference>
<feature type="domain" description="Valyl-tRNA synthetase tRNA-binding arm" evidence="15">
    <location>
        <begin position="812"/>
        <end position="876"/>
    </location>
</feature>
<feature type="short sequence motif" description="'KMSKS' region" evidence="12">
    <location>
        <begin position="524"/>
        <end position="528"/>
    </location>
</feature>
<dbReference type="HAMAP" id="MF_02004">
    <property type="entry name" value="Val_tRNA_synth_type1"/>
    <property type="match status" value="1"/>
</dbReference>
<dbReference type="InterPro" id="IPR002300">
    <property type="entry name" value="aa-tRNA-synth_Ia"/>
</dbReference>
<evidence type="ECO:0000259" key="13">
    <source>
        <dbReference type="Pfam" id="PF00133"/>
    </source>
</evidence>
<protein>
    <recommendedName>
        <fullName evidence="12">Valine--tRNA ligase</fullName>
        <ecNumber evidence="12">6.1.1.9</ecNumber>
    </recommendedName>
    <alternativeName>
        <fullName evidence="12">Valyl-tRNA synthetase</fullName>
        <shortName evidence="12">ValRS</shortName>
    </alternativeName>
</protein>
<keyword evidence="3 12" id="KW-0963">Cytoplasm</keyword>
<evidence type="ECO:0000256" key="9">
    <source>
        <dbReference type="ARBA" id="ARBA00023146"/>
    </source>
</evidence>
<dbReference type="EMBL" id="CP008796">
    <property type="protein sequence ID" value="AIH03878.1"/>
    <property type="molecule type" value="Genomic_DNA"/>
</dbReference>
<dbReference type="SUPFAM" id="SSF52374">
    <property type="entry name" value="Nucleotidylyl transferase"/>
    <property type="match status" value="1"/>
</dbReference>
<dbReference type="InterPro" id="IPR014729">
    <property type="entry name" value="Rossmann-like_a/b/a_fold"/>
</dbReference>
<dbReference type="Pfam" id="PF10458">
    <property type="entry name" value="Val_tRNA-synt_C"/>
    <property type="match status" value="1"/>
</dbReference>
<comment type="domain">
    <text evidence="12">ValRS has two distinct active sites: one for aminoacylation and one for editing. The misactivated threonine is translocated from the active site to the editing site.</text>
</comment>
<dbReference type="PANTHER" id="PTHR11946:SF93">
    <property type="entry name" value="VALINE--TRNA LIGASE, CHLOROPLASTIC_MITOCHONDRIAL 2"/>
    <property type="match status" value="1"/>
</dbReference>
<dbReference type="FunFam" id="3.40.50.620:FF:000078">
    <property type="entry name" value="Valine--tRNA ligase, mitochondrial"/>
    <property type="match status" value="1"/>
</dbReference>
<feature type="binding site" evidence="12">
    <location>
        <position position="527"/>
    </location>
    <ligand>
        <name>ATP</name>
        <dbReference type="ChEBI" id="CHEBI:30616"/>
    </ligand>
</feature>
<dbReference type="InterPro" id="IPR037118">
    <property type="entry name" value="Val-tRNA_synth_C_sf"/>
</dbReference>
<dbReference type="PRINTS" id="PR00986">
    <property type="entry name" value="TRNASYNTHVAL"/>
</dbReference>
<evidence type="ECO:0000256" key="1">
    <source>
        <dbReference type="ARBA" id="ARBA00004496"/>
    </source>
</evidence>
<reference evidence="16 17" key="1">
    <citation type="journal article" date="2015" name="Genome Announc.">
        <title>Genome Sequence of a Sulfate-Reducing Thermophilic Bacterium, Thermodesulfobacterium commune DSM 2178T (Phylum Thermodesulfobacteria).</title>
        <authorList>
            <person name="Bhatnagar S."/>
            <person name="Badger J.H."/>
            <person name="Madupu R."/>
            <person name="Khouri H.M."/>
            <person name="O'Connor E.M."/>
            <person name="Robb F.T."/>
            <person name="Ward N.L."/>
            <person name="Eisen J.A."/>
        </authorList>
    </citation>
    <scope>NUCLEOTIDE SEQUENCE [LARGE SCALE GENOMIC DNA]</scope>
    <source>
        <strain evidence="16 17">DSM 2178</strain>
    </source>
</reference>
<evidence type="ECO:0000256" key="5">
    <source>
        <dbReference type="ARBA" id="ARBA00022741"/>
    </source>
</evidence>
<dbReference type="Gene3D" id="1.10.730.10">
    <property type="entry name" value="Isoleucyl-tRNA Synthetase, Domain 1"/>
    <property type="match status" value="1"/>
</dbReference>
<dbReference type="GO" id="GO:0002161">
    <property type="term" value="F:aminoacyl-tRNA deacylase activity"/>
    <property type="evidence" value="ECO:0007669"/>
    <property type="project" value="InterPro"/>
</dbReference>
<dbReference type="HOGENOM" id="CLU_001493_0_2_0"/>
<dbReference type="Pfam" id="PF08264">
    <property type="entry name" value="Anticodon_1"/>
    <property type="match status" value="1"/>
</dbReference>
<dbReference type="FunFam" id="3.90.740.10:FF:000005">
    <property type="entry name" value="Valine--tRNA ligase, mitochondrial"/>
    <property type="match status" value="1"/>
</dbReference>
<keyword evidence="4 12" id="KW-0436">Ligase</keyword>
<comment type="similarity">
    <text evidence="11 12">Belongs to the class-I aminoacyl-tRNA synthetase family. ValS type 1 subfamily.</text>
</comment>
<dbReference type="GO" id="GO:0006438">
    <property type="term" value="P:valyl-tRNA aminoacylation"/>
    <property type="evidence" value="ECO:0007669"/>
    <property type="project" value="UniProtKB-UniRule"/>
</dbReference>
<dbReference type="Gene3D" id="3.40.50.620">
    <property type="entry name" value="HUPs"/>
    <property type="match status" value="2"/>
</dbReference>
<comment type="function">
    <text evidence="12">Catalyzes the attachment of valine to tRNA(Val). As ValRS can inadvertently accommodate and process structurally similar amino acids such as threonine, to avoid such errors, it has a 'posttransfer' editing activity that hydrolyzes mischarged Thr-tRNA(Val) in a tRNA-dependent manner.</text>
</comment>
<dbReference type="FunFam" id="1.10.287.380:FF:000001">
    <property type="entry name" value="Valine--tRNA ligase"/>
    <property type="match status" value="1"/>
</dbReference>
<keyword evidence="5 12" id="KW-0547">Nucleotide-binding</keyword>
<comment type="subunit">
    <text evidence="2 12">Monomer.</text>
</comment>
<evidence type="ECO:0000256" key="11">
    <source>
        <dbReference type="ARBA" id="ARBA00060830"/>
    </source>
</evidence>
<dbReference type="NCBIfam" id="NF004349">
    <property type="entry name" value="PRK05729.1"/>
    <property type="match status" value="1"/>
</dbReference>
<dbReference type="SUPFAM" id="SSF50677">
    <property type="entry name" value="ValRS/IleRS/LeuRS editing domain"/>
    <property type="match status" value="1"/>
</dbReference>
<evidence type="ECO:0000313" key="16">
    <source>
        <dbReference type="EMBL" id="AIH03878.1"/>
    </source>
</evidence>
<dbReference type="NCBIfam" id="TIGR00422">
    <property type="entry name" value="valS"/>
    <property type="match status" value="1"/>
</dbReference>
<dbReference type="CDD" id="cd07962">
    <property type="entry name" value="Anticodon_Ia_Val"/>
    <property type="match status" value="1"/>
</dbReference>
<evidence type="ECO:0000256" key="2">
    <source>
        <dbReference type="ARBA" id="ARBA00011245"/>
    </source>
</evidence>
<dbReference type="GO" id="GO:0005524">
    <property type="term" value="F:ATP binding"/>
    <property type="evidence" value="ECO:0007669"/>
    <property type="project" value="UniProtKB-UniRule"/>
</dbReference>
<dbReference type="InterPro" id="IPR013155">
    <property type="entry name" value="M/V/L/I-tRNA-synth_anticd-bd"/>
</dbReference>
<dbReference type="STRING" id="289377.HL41_03240"/>
<evidence type="ECO:0000256" key="12">
    <source>
        <dbReference type="HAMAP-Rule" id="MF_02004"/>
    </source>
</evidence>
<dbReference type="InterPro" id="IPR019499">
    <property type="entry name" value="Val-tRNA_synth_tRNA-bd"/>
</dbReference>
<keyword evidence="9 12" id="KW-0030">Aminoacyl-tRNA synthetase</keyword>
<dbReference type="InterPro" id="IPR002303">
    <property type="entry name" value="Valyl-tRNA_ligase"/>
</dbReference>
<evidence type="ECO:0000256" key="10">
    <source>
        <dbReference type="ARBA" id="ARBA00047552"/>
    </source>
</evidence>
<evidence type="ECO:0000256" key="8">
    <source>
        <dbReference type="ARBA" id="ARBA00023054"/>
    </source>
</evidence>
<dbReference type="KEGG" id="tcm:HL41_03240"/>
<dbReference type="InterPro" id="IPR009008">
    <property type="entry name" value="Val/Leu/Ile-tRNA-synth_edit"/>
</dbReference>
<dbReference type="SUPFAM" id="SSF47323">
    <property type="entry name" value="Anticodon-binding domain of a subclass of class I aminoacyl-tRNA synthetases"/>
    <property type="match status" value="1"/>
</dbReference>
<dbReference type="PANTHER" id="PTHR11946">
    <property type="entry name" value="VALYL-TRNA SYNTHETASES"/>
    <property type="match status" value="1"/>
</dbReference>
<feature type="coiled-coil region" evidence="12">
    <location>
        <begin position="803"/>
        <end position="879"/>
    </location>
</feature>
<comment type="catalytic activity">
    <reaction evidence="10 12">
        <text>tRNA(Val) + L-valine + ATP = L-valyl-tRNA(Val) + AMP + diphosphate</text>
        <dbReference type="Rhea" id="RHEA:10704"/>
        <dbReference type="Rhea" id="RHEA-COMP:9672"/>
        <dbReference type="Rhea" id="RHEA-COMP:9708"/>
        <dbReference type="ChEBI" id="CHEBI:30616"/>
        <dbReference type="ChEBI" id="CHEBI:33019"/>
        <dbReference type="ChEBI" id="CHEBI:57762"/>
        <dbReference type="ChEBI" id="CHEBI:78442"/>
        <dbReference type="ChEBI" id="CHEBI:78537"/>
        <dbReference type="ChEBI" id="CHEBI:456215"/>
        <dbReference type="EC" id="6.1.1.9"/>
    </reaction>
</comment>
<dbReference type="InterPro" id="IPR001412">
    <property type="entry name" value="aa-tRNA-synth_I_CS"/>
</dbReference>
<dbReference type="PROSITE" id="PS00178">
    <property type="entry name" value="AA_TRNA_LIGASE_I"/>
    <property type="match status" value="1"/>
</dbReference>
<evidence type="ECO:0000259" key="15">
    <source>
        <dbReference type="Pfam" id="PF10458"/>
    </source>
</evidence>
<keyword evidence="17" id="KW-1185">Reference proteome</keyword>
<dbReference type="FunFam" id="1.10.730.10:FF:000014">
    <property type="entry name" value="Valine--tRNA ligase"/>
    <property type="match status" value="1"/>
</dbReference>
<feature type="domain" description="Aminoacyl-tRNA synthetase class Ia" evidence="13">
    <location>
        <begin position="15"/>
        <end position="564"/>
    </location>
</feature>
<comment type="domain">
    <text evidence="12">The C-terminal coiled-coil domain is crucial for aminoacylation activity.</text>
</comment>
<dbReference type="Gene3D" id="3.90.740.10">
    <property type="entry name" value="Valyl/Leucyl/Isoleucyl-tRNA synthetase, editing domain"/>
    <property type="match status" value="1"/>
</dbReference>
<evidence type="ECO:0000256" key="6">
    <source>
        <dbReference type="ARBA" id="ARBA00022840"/>
    </source>
</evidence>
<evidence type="ECO:0000256" key="4">
    <source>
        <dbReference type="ARBA" id="ARBA00022598"/>
    </source>
</evidence>